<feature type="active site" description="Proton acceptor" evidence="4">
    <location>
        <position position="86"/>
    </location>
</feature>
<reference evidence="6 7" key="1">
    <citation type="submission" date="2024-09" db="EMBL/GenBank/DDBJ databases">
        <authorList>
            <person name="Sun Q."/>
            <person name="Mori K."/>
        </authorList>
    </citation>
    <scope>NUCLEOTIDE SEQUENCE [LARGE SCALE GENOMIC DNA]</scope>
    <source>
        <strain evidence="6 7">CCM 8543</strain>
    </source>
</reference>
<feature type="binding site" evidence="4">
    <location>
        <begin position="30"/>
        <end position="32"/>
    </location>
    <ligand>
        <name>shikimate</name>
        <dbReference type="ChEBI" id="CHEBI:36208"/>
    </ligand>
</feature>
<comment type="pathway">
    <text evidence="1 4">Metabolic intermediate biosynthesis; chorismate biosynthesis; chorismate from D-erythrose 4-phosphate and phosphoenolpyruvate: step 4/7.</text>
</comment>
<evidence type="ECO:0000259" key="5">
    <source>
        <dbReference type="Pfam" id="PF08501"/>
    </source>
</evidence>
<comment type="caution">
    <text evidence="4">Lacks conserved residue(s) required for the propagation of feature annotation.</text>
</comment>
<dbReference type="SUPFAM" id="SSF51735">
    <property type="entry name" value="NAD(P)-binding Rossmann-fold domains"/>
    <property type="match status" value="1"/>
</dbReference>
<feature type="binding site" evidence="4">
    <location>
        <position position="237"/>
    </location>
    <ligand>
        <name>NADP(+)</name>
        <dbReference type="ChEBI" id="CHEBI:58349"/>
    </ligand>
</feature>
<feature type="binding site" evidence="4">
    <location>
        <begin position="146"/>
        <end position="150"/>
    </location>
    <ligand>
        <name>NADP(+)</name>
        <dbReference type="ChEBI" id="CHEBI:58349"/>
    </ligand>
</feature>
<feature type="domain" description="Shikimate dehydrogenase substrate binding N-terminal" evidence="5">
    <location>
        <begin position="22"/>
        <end position="109"/>
    </location>
</feature>
<dbReference type="InterPro" id="IPR022893">
    <property type="entry name" value="Shikimate_DH_fam"/>
</dbReference>
<accession>A0ABV6D2M6</accession>
<keyword evidence="4" id="KW-0028">Amino-acid biosynthesis</keyword>
<evidence type="ECO:0000313" key="7">
    <source>
        <dbReference type="Proteomes" id="UP001589755"/>
    </source>
</evidence>
<dbReference type="SUPFAM" id="SSF53223">
    <property type="entry name" value="Aminoacid dehydrogenase-like, N-terminal domain"/>
    <property type="match status" value="1"/>
</dbReference>
<keyword evidence="7" id="KW-1185">Reference proteome</keyword>
<dbReference type="Gene3D" id="3.40.50.10860">
    <property type="entry name" value="Leucine Dehydrogenase, chain A, domain 1"/>
    <property type="match status" value="1"/>
</dbReference>
<comment type="similarity">
    <text evidence="4">Belongs to the shikimate dehydrogenase family.</text>
</comment>
<dbReference type="CDD" id="cd01065">
    <property type="entry name" value="NAD_bind_Shikimate_DH"/>
    <property type="match status" value="1"/>
</dbReference>
<comment type="caution">
    <text evidence="6">The sequence shown here is derived from an EMBL/GenBank/DDBJ whole genome shotgun (WGS) entry which is preliminary data.</text>
</comment>
<feature type="binding site" evidence="4">
    <location>
        <position position="82"/>
    </location>
    <ligand>
        <name>shikimate</name>
        <dbReference type="ChEBI" id="CHEBI:36208"/>
    </ligand>
</feature>
<dbReference type="InterPro" id="IPR036291">
    <property type="entry name" value="NAD(P)-bd_dom_sf"/>
</dbReference>
<name>A0ABV6D2M6_9HYPH</name>
<dbReference type="Pfam" id="PF08501">
    <property type="entry name" value="Shikimate_dh_N"/>
    <property type="match status" value="1"/>
</dbReference>
<dbReference type="GO" id="GO:0004764">
    <property type="term" value="F:shikimate 3-dehydrogenase (NADP+) activity"/>
    <property type="evidence" value="ECO:0007669"/>
    <property type="project" value="UniProtKB-EC"/>
</dbReference>
<comment type="catalytic activity">
    <reaction evidence="4">
        <text>shikimate + NADP(+) = 3-dehydroshikimate + NADPH + H(+)</text>
        <dbReference type="Rhea" id="RHEA:17737"/>
        <dbReference type="ChEBI" id="CHEBI:15378"/>
        <dbReference type="ChEBI" id="CHEBI:16630"/>
        <dbReference type="ChEBI" id="CHEBI:36208"/>
        <dbReference type="ChEBI" id="CHEBI:57783"/>
        <dbReference type="ChEBI" id="CHEBI:58349"/>
        <dbReference type="EC" id="1.1.1.25"/>
    </reaction>
</comment>
<feature type="binding site" evidence="4">
    <location>
        <position position="98"/>
    </location>
    <ligand>
        <name>NADP(+)</name>
        <dbReference type="ChEBI" id="CHEBI:58349"/>
    </ligand>
</feature>
<dbReference type="RefSeq" id="WP_315903318.1">
    <property type="nucleotide sequence ID" value="NZ_JAODNW010000002.1"/>
</dbReference>
<feature type="binding site" evidence="4">
    <location>
        <position position="260"/>
    </location>
    <ligand>
        <name>NADP(+)</name>
        <dbReference type="ChEBI" id="CHEBI:58349"/>
    </ligand>
</feature>
<proteinExistence type="inferred from homology"/>
<dbReference type="HAMAP" id="MF_00222">
    <property type="entry name" value="Shikimate_DH_AroE"/>
    <property type="match status" value="1"/>
</dbReference>
<dbReference type="Proteomes" id="UP001589755">
    <property type="component" value="Unassembled WGS sequence"/>
</dbReference>
<protein>
    <recommendedName>
        <fullName evidence="4">Shikimate dehydrogenase (NADP(+))</fullName>
        <shortName evidence="4">SDH</shortName>
        <ecNumber evidence="4">1.1.1.25</ecNumber>
    </recommendedName>
</protein>
<organism evidence="6 7">
    <name type="scientific">Chelativorans intermedius</name>
    <dbReference type="NCBI Taxonomy" id="515947"/>
    <lineage>
        <taxon>Bacteria</taxon>
        <taxon>Pseudomonadati</taxon>
        <taxon>Pseudomonadota</taxon>
        <taxon>Alphaproteobacteria</taxon>
        <taxon>Hyphomicrobiales</taxon>
        <taxon>Phyllobacteriaceae</taxon>
        <taxon>Chelativorans</taxon>
    </lineage>
</organism>
<dbReference type="EMBL" id="JBHLXD010000001">
    <property type="protein sequence ID" value="MFC0206871.1"/>
    <property type="molecule type" value="Genomic_DNA"/>
</dbReference>
<keyword evidence="2 4" id="KW-0560">Oxidoreductase</keyword>
<evidence type="ECO:0000256" key="4">
    <source>
        <dbReference type="HAMAP-Rule" id="MF_00222"/>
    </source>
</evidence>
<dbReference type="NCBIfam" id="NF009201">
    <property type="entry name" value="PRK12549.1"/>
    <property type="match status" value="1"/>
</dbReference>
<comment type="subunit">
    <text evidence="4">Homodimer.</text>
</comment>
<evidence type="ECO:0000256" key="3">
    <source>
        <dbReference type="ARBA" id="ARBA00023141"/>
    </source>
</evidence>
<dbReference type="PANTHER" id="PTHR21089:SF1">
    <property type="entry name" value="BIFUNCTIONAL 3-DEHYDROQUINATE DEHYDRATASE_SHIKIMATE DEHYDROGENASE, CHLOROPLASTIC"/>
    <property type="match status" value="1"/>
</dbReference>
<feature type="binding site" evidence="4">
    <location>
        <position position="122"/>
    </location>
    <ligand>
        <name>shikimate</name>
        <dbReference type="ChEBI" id="CHEBI:36208"/>
    </ligand>
</feature>
<evidence type="ECO:0000256" key="1">
    <source>
        <dbReference type="ARBA" id="ARBA00004871"/>
    </source>
</evidence>
<sequence>MAISAEAGRMQPSSRGGVLVGLIGRGIQLSRTPAMHEAEGRAQGIAYIYRLIDADLMGDPAPPISQLVRFAEYFGFSGFNVTFPYKQEILPLLDELSDAAQVVGAVNTVVLKDGLRFGHNTDCWGFAESFRRDMAGVRLDRVVQFGAGGAGAAVAYALIKLGVKDLAIIDTQAGRAERLAERMNIATGGSARAETNVQEAVAAADGLVNATPVGMAQYPGMPFPGELLASHHWVAEIVYFPRETELLRHARRLGCKVLPGMGMAIGQAVRAFELFTGRRTDMTAMARHFEATA</sequence>
<feature type="binding site" evidence="4">
    <location>
        <position position="267"/>
    </location>
    <ligand>
        <name>shikimate</name>
        <dbReference type="ChEBI" id="CHEBI:36208"/>
    </ligand>
</feature>
<keyword evidence="4" id="KW-0521">NADP</keyword>
<dbReference type="InterPro" id="IPR013708">
    <property type="entry name" value="Shikimate_DH-bd_N"/>
</dbReference>
<dbReference type="InterPro" id="IPR046346">
    <property type="entry name" value="Aminoacid_DH-like_N_sf"/>
</dbReference>
<feature type="binding site" evidence="4">
    <location>
        <position position="239"/>
    </location>
    <ligand>
        <name>shikimate</name>
        <dbReference type="ChEBI" id="CHEBI:36208"/>
    </ligand>
</feature>
<gene>
    <name evidence="4" type="primary">aroE</name>
    <name evidence="6" type="ORF">ACFFJ2_00475</name>
</gene>
<evidence type="ECO:0000256" key="2">
    <source>
        <dbReference type="ARBA" id="ARBA00023002"/>
    </source>
</evidence>
<evidence type="ECO:0000313" key="6">
    <source>
        <dbReference type="EMBL" id="MFC0206871.1"/>
    </source>
</evidence>
<dbReference type="NCBIfam" id="NF001319">
    <property type="entry name" value="PRK00258.3-3"/>
    <property type="match status" value="1"/>
</dbReference>
<feature type="binding site" evidence="4">
    <location>
        <position position="107"/>
    </location>
    <ligand>
        <name>shikimate</name>
        <dbReference type="ChEBI" id="CHEBI:36208"/>
    </ligand>
</feature>
<dbReference type="EC" id="1.1.1.25" evidence="4"/>
<dbReference type="PANTHER" id="PTHR21089">
    <property type="entry name" value="SHIKIMATE DEHYDROGENASE"/>
    <property type="match status" value="1"/>
</dbReference>
<dbReference type="Gene3D" id="3.40.50.720">
    <property type="entry name" value="NAD(P)-binding Rossmann-like Domain"/>
    <property type="match status" value="1"/>
</dbReference>
<comment type="function">
    <text evidence="4">Involved in the biosynthesis of the chorismate, which leads to the biosynthesis of aromatic amino acids. Catalyzes the reversible NADPH linked reduction of 3-dehydroshikimate (DHSA) to yield shikimate (SA).</text>
</comment>
<keyword evidence="3 4" id="KW-0057">Aromatic amino acid biosynthesis</keyword>